<evidence type="ECO:0000313" key="4">
    <source>
        <dbReference type="Proteomes" id="UP000027178"/>
    </source>
</evidence>
<evidence type="ECO:0008006" key="5">
    <source>
        <dbReference type="Google" id="ProtNLM"/>
    </source>
</evidence>
<evidence type="ECO:0000256" key="1">
    <source>
        <dbReference type="ARBA" id="ARBA00022747"/>
    </source>
</evidence>
<dbReference type="AlphaFoldDB" id="A0A066YPQ9"/>
<evidence type="ECO:0000256" key="2">
    <source>
        <dbReference type="ARBA" id="ARBA00023125"/>
    </source>
</evidence>
<keyword evidence="2" id="KW-0238">DNA-binding</keyword>
<reference evidence="3 4" key="1">
    <citation type="submission" date="2014-05" db="EMBL/GenBank/DDBJ databases">
        <title>Draft Genome Sequence of Kitasatospora cheerisanensis KCTC 2395.</title>
        <authorList>
            <person name="Nam D.H."/>
        </authorList>
    </citation>
    <scope>NUCLEOTIDE SEQUENCE [LARGE SCALE GENOMIC DNA]</scope>
    <source>
        <strain evidence="3 4">KCTC 2395</strain>
    </source>
</reference>
<dbReference type="GO" id="GO:0009307">
    <property type="term" value="P:DNA restriction-modification system"/>
    <property type="evidence" value="ECO:0007669"/>
    <property type="project" value="UniProtKB-KW"/>
</dbReference>
<dbReference type="eggNOG" id="COG0732">
    <property type="taxonomic scope" value="Bacteria"/>
</dbReference>
<gene>
    <name evidence="3" type="ORF">KCH_46590</name>
</gene>
<dbReference type="InterPro" id="IPR044946">
    <property type="entry name" value="Restrct_endonuc_typeI_TRD_sf"/>
</dbReference>
<dbReference type="EMBL" id="JNBY01000095">
    <property type="protein sequence ID" value="KDN83177.1"/>
    <property type="molecule type" value="Genomic_DNA"/>
</dbReference>
<name>A0A066YPQ9_9ACTN</name>
<dbReference type="HOGENOM" id="CLU_2275863_0_0_11"/>
<keyword evidence="4" id="KW-1185">Reference proteome</keyword>
<dbReference type="Proteomes" id="UP000027178">
    <property type="component" value="Unassembled WGS sequence"/>
</dbReference>
<sequence>MGGEGAQAVHPGSPYAGAALGARLHLLRPDPALLDPDFLAGQLRATGAGRRASSYASTTSRLDIRRVEVPRVPVEQQRELGAAFRRLAEYEAALSRAAVEARTLTRALTDALAAGTAGPA</sequence>
<keyword evidence="1" id="KW-0680">Restriction system</keyword>
<protein>
    <recommendedName>
        <fullName evidence="5">Type I restriction modification DNA specificity domain-containing protein</fullName>
    </recommendedName>
</protein>
<dbReference type="PATRIC" id="fig|1348663.4.peg.4496"/>
<evidence type="ECO:0000313" key="3">
    <source>
        <dbReference type="EMBL" id="KDN83177.1"/>
    </source>
</evidence>
<proteinExistence type="predicted"/>
<dbReference type="GO" id="GO:0003677">
    <property type="term" value="F:DNA binding"/>
    <property type="evidence" value="ECO:0007669"/>
    <property type="project" value="UniProtKB-KW"/>
</dbReference>
<organism evidence="3 4">
    <name type="scientific">Kitasatospora cheerisanensis KCTC 2395</name>
    <dbReference type="NCBI Taxonomy" id="1348663"/>
    <lineage>
        <taxon>Bacteria</taxon>
        <taxon>Bacillati</taxon>
        <taxon>Actinomycetota</taxon>
        <taxon>Actinomycetes</taxon>
        <taxon>Kitasatosporales</taxon>
        <taxon>Streptomycetaceae</taxon>
        <taxon>Kitasatospora</taxon>
    </lineage>
</organism>
<comment type="caution">
    <text evidence="3">The sequence shown here is derived from an EMBL/GenBank/DDBJ whole genome shotgun (WGS) entry which is preliminary data.</text>
</comment>
<dbReference type="Gene3D" id="3.90.220.20">
    <property type="entry name" value="DNA methylase specificity domains"/>
    <property type="match status" value="2"/>
</dbReference>
<accession>A0A066YPQ9</accession>